<dbReference type="AlphaFoldDB" id="A0A512MI81"/>
<dbReference type="RefSeq" id="WP_146856316.1">
    <property type="nucleotide sequence ID" value="NZ_BKAG01000103.1"/>
</dbReference>
<dbReference type="Proteomes" id="UP000321577">
    <property type="component" value="Unassembled WGS sequence"/>
</dbReference>
<keyword evidence="2" id="KW-1185">Reference proteome</keyword>
<evidence type="ECO:0000313" key="2">
    <source>
        <dbReference type="Proteomes" id="UP000321577"/>
    </source>
</evidence>
<comment type="caution">
    <text evidence="1">The sequence shown here is derived from an EMBL/GenBank/DDBJ whole genome shotgun (WGS) entry which is preliminary data.</text>
</comment>
<sequence>MAQRQLPLKLTPKQQALRDLDEARALLGTHVHLASEAWNPKELLRQSVQKHAWAWMAAAGVGGLLLLRTLMPARRGKIDRDISVASGTKIGFMALLMQPVLAMARQAAFKHGSQFLQSYLTNQFSKHAGSPQVTDDPSAHV</sequence>
<accession>A0A512MI81</accession>
<proteinExistence type="predicted"/>
<protein>
    <submittedName>
        <fullName evidence="1">Uncharacterized protein</fullName>
    </submittedName>
</protein>
<evidence type="ECO:0000313" key="1">
    <source>
        <dbReference type="EMBL" id="GEP46443.1"/>
    </source>
</evidence>
<name>A0A512MI81_9BACT</name>
<organism evidence="1 2">
    <name type="scientific">Brevifollis gellanilyticus</name>
    <dbReference type="NCBI Taxonomy" id="748831"/>
    <lineage>
        <taxon>Bacteria</taxon>
        <taxon>Pseudomonadati</taxon>
        <taxon>Verrucomicrobiota</taxon>
        <taxon>Verrucomicrobiia</taxon>
        <taxon>Verrucomicrobiales</taxon>
        <taxon>Verrucomicrobiaceae</taxon>
    </lineage>
</organism>
<reference evidence="1 2" key="1">
    <citation type="submission" date="2019-07" db="EMBL/GenBank/DDBJ databases">
        <title>Whole genome shotgun sequence of Brevifollis gellanilyticus NBRC 108608.</title>
        <authorList>
            <person name="Hosoyama A."/>
            <person name="Uohara A."/>
            <person name="Ohji S."/>
            <person name="Ichikawa N."/>
        </authorList>
    </citation>
    <scope>NUCLEOTIDE SEQUENCE [LARGE SCALE GENOMIC DNA]</scope>
    <source>
        <strain evidence="1 2">NBRC 108608</strain>
    </source>
</reference>
<gene>
    <name evidence="1" type="ORF">BGE01nite_57340</name>
</gene>
<dbReference type="EMBL" id="BKAG01000103">
    <property type="protein sequence ID" value="GEP46443.1"/>
    <property type="molecule type" value="Genomic_DNA"/>
</dbReference>
<dbReference type="OrthoDB" id="195875at2"/>